<sequence length="456" mass="45483">MTAPTVERRRITLLGEAGGVDLVIPVDDRLGDALQRVGLHTNVRSARIVDRRGATIDPATPGGELDDGGLYAVVESDAARPTPARAPRTAAHRAEHGARWILLGIAPVLGVVLIALVDSTSAARVATGAVFGTAAVATALVWAARAGRPGAAPPIAMAAPVGLAAVAAAVLVPGDLVAAVQLRIAIALLAAAVLALLLAVGVTASAQRAAWGAVATLLLGFAAVQGVALLLRMPLDAAAIVSLGIVPLALRALPTTLVNVPEGLFIDYRHFMSTRWSVRGAIPDSPATIAASEAERVVQASTGRLTAGSLVLSLVAVAAAALGATRIGAGEPMPTIGSFAVFGCAVLALLLTPRHTTGHAARWMPRAAAIAVLLAAVAGSGIGAVSGGLVGVLGGVAVFAAAVLAAIASLPIARGARSLAWSRVGDVVEWLAVALALPAGLLAADTVELLRGMMAA</sequence>
<evidence type="ECO:0000313" key="3">
    <source>
        <dbReference type="Proteomes" id="UP000832097"/>
    </source>
</evidence>
<evidence type="ECO:0008006" key="4">
    <source>
        <dbReference type="Google" id="ProtNLM"/>
    </source>
</evidence>
<keyword evidence="1" id="KW-1133">Transmembrane helix</keyword>
<reference evidence="2 3" key="1">
    <citation type="submission" date="2022-03" db="EMBL/GenBank/DDBJ databases">
        <title>Mucilaginibacter sp. isolated from the gut of Protaetia brevitarsis seulensis larvae.</title>
        <authorList>
            <person name="Won M."/>
            <person name="Kim S.-J."/>
            <person name="Kwon S.-W."/>
        </authorList>
    </citation>
    <scope>NUCLEOTIDE SEQUENCE [LARGE SCALE GENOMIC DNA]</scope>
    <source>
        <strain evidence="2 3">CFWR-12</strain>
    </source>
</reference>
<name>A0ABY4C0K3_9MICO</name>
<feature type="transmembrane region" description="Helical" evidence="1">
    <location>
        <begin position="98"/>
        <end position="117"/>
    </location>
</feature>
<feature type="transmembrane region" description="Helical" evidence="1">
    <location>
        <begin position="363"/>
        <end position="383"/>
    </location>
</feature>
<organism evidence="2 3">
    <name type="scientific">Agromyces larvae</name>
    <dbReference type="NCBI Taxonomy" id="2929802"/>
    <lineage>
        <taxon>Bacteria</taxon>
        <taxon>Bacillati</taxon>
        <taxon>Actinomycetota</taxon>
        <taxon>Actinomycetes</taxon>
        <taxon>Micrococcales</taxon>
        <taxon>Microbacteriaceae</taxon>
        <taxon>Agromyces</taxon>
    </lineage>
</organism>
<accession>A0ABY4C0K3</accession>
<evidence type="ECO:0000313" key="2">
    <source>
        <dbReference type="EMBL" id="UOE43952.1"/>
    </source>
</evidence>
<keyword evidence="3" id="KW-1185">Reference proteome</keyword>
<feature type="transmembrane region" description="Helical" evidence="1">
    <location>
        <begin position="389"/>
        <end position="412"/>
    </location>
</feature>
<feature type="transmembrane region" description="Helical" evidence="1">
    <location>
        <begin position="180"/>
        <end position="202"/>
    </location>
</feature>
<feature type="transmembrane region" description="Helical" evidence="1">
    <location>
        <begin position="333"/>
        <end position="351"/>
    </location>
</feature>
<keyword evidence="1" id="KW-0812">Transmembrane</keyword>
<dbReference type="EMBL" id="CP094528">
    <property type="protein sequence ID" value="UOE43952.1"/>
    <property type="molecule type" value="Genomic_DNA"/>
</dbReference>
<feature type="transmembrane region" description="Helical" evidence="1">
    <location>
        <begin position="123"/>
        <end position="143"/>
    </location>
</feature>
<protein>
    <recommendedName>
        <fullName evidence="4">Type VII secretion integral membrane protein EccD</fullName>
    </recommendedName>
</protein>
<dbReference type="RefSeq" id="WP_243555415.1">
    <property type="nucleotide sequence ID" value="NZ_CP094528.1"/>
</dbReference>
<dbReference type="Proteomes" id="UP000832097">
    <property type="component" value="Chromosome"/>
</dbReference>
<proteinExistence type="predicted"/>
<feature type="transmembrane region" description="Helical" evidence="1">
    <location>
        <begin position="155"/>
        <end position="174"/>
    </location>
</feature>
<feature type="transmembrane region" description="Helical" evidence="1">
    <location>
        <begin position="237"/>
        <end position="260"/>
    </location>
</feature>
<keyword evidence="1" id="KW-0472">Membrane</keyword>
<gene>
    <name evidence="2" type="ORF">MTO99_17605</name>
</gene>
<feature type="transmembrane region" description="Helical" evidence="1">
    <location>
        <begin position="305"/>
        <end position="327"/>
    </location>
</feature>
<evidence type="ECO:0000256" key="1">
    <source>
        <dbReference type="SAM" id="Phobius"/>
    </source>
</evidence>
<feature type="transmembrane region" description="Helical" evidence="1">
    <location>
        <begin position="209"/>
        <end position="231"/>
    </location>
</feature>